<keyword evidence="7" id="KW-0732">Signal</keyword>
<feature type="chain" id="PRO_5043596109" evidence="7">
    <location>
        <begin position="21"/>
        <end position="106"/>
    </location>
</feature>
<dbReference type="Proteomes" id="UP001054945">
    <property type="component" value="Unassembled WGS sequence"/>
</dbReference>
<dbReference type="InterPro" id="IPR027417">
    <property type="entry name" value="P-loop_NTPase"/>
</dbReference>
<reference evidence="8 9" key="1">
    <citation type="submission" date="2021-06" db="EMBL/GenBank/DDBJ databases">
        <title>Caerostris extrusa draft genome.</title>
        <authorList>
            <person name="Kono N."/>
            <person name="Arakawa K."/>
        </authorList>
    </citation>
    <scope>NUCLEOTIDE SEQUENCE [LARGE SCALE GENOMIC DNA]</scope>
</reference>
<dbReference type="PANTHER" id="PTHR46239">
    <property type="entry name" value="DNA REPAIR PROTEIN RAD51 HOMOLOG 3 RAD51C"/>
    <property type="match status" value="1"/>
</dbReference>
<feature type="signal peptide" evidence="7">
    <location>
        <begin position="1"/>
        <end position="20"/>
    </location>
</feature>
<evidence type="ECO:0000256" key="6">
    <source>
        <dbReference type="ARBA" id="ARBA00023242"/>
    </source>
</evidence>
<dbReference type="SUPFAM" id="SSF52540">
    <property type="entry name" value="P-loop containing nucleoside triphosphate hydrolases"/>
    <property type="match status" value="1"/>
</dbReference>
<organism evidence="8 9">
    <name type="scientific">Caerostris extrusa</name>
    <name type="common">Bark spider</name>
    <name type="synonym">Caerostris bankana</name>
    <dbReference type="NCBI Taxonomy" id="172846"/>
    <lineage>
        <taxon>Eukaryota</taxon>
        <taxon>Metazoa</taxon>
        <taxon>Ecdysozoa</taxon>
        <taxon>Arthropoda</taxon>
        <taxon>Chelicerata</taxon>
        <taxon>Arachnida</taxon>
        <taxon>Araneae</taxon>
        <taxon>Araneomorphae</taxon>
        <taxon>Entelegynae</taxon>
        <taxon>Araneoidea</taxon>
        <taxon>Araneidae</taxon>
        <taxon>Caerostris</taxon>
    </lineage>
</organism>
<keyword evidence="3" id="KW-0227">DNA damage</keyword>
<dbReference type="GO" id="GO:0005657">
    <property type="term" value="C:replication fork"/>
    <property type="evidence" value="ECO:0007669"/>
    <property type="project" value="TreeGrafter"/>
</dbReference>
<comment type="subcellular location">
    <subcellularLocation>
        <location evidence="1">Nucleus</location>
    </subcellularLocation>
</comment>
<dbReference type="PANTHER" id="PTHR46239:SF1">
    <property type="entry name" value="DNA REPAIR PROTEIN RAD51 HOMOLOG 3"/>
    <property type="match status" value="1"/>
</dbReference>
<comment type="caution">
    <text evidence="8">The sequence shown here is derived from an EMBL/GenBank/DDBJ whole genome shotgun (WGS) entry which is preliminary data.</text>
</comment>
<evidence type="ECO:0000256" key="4">
    <source>
        <dbReference type="ARBA" id="ARBA00022840"/>
    </source>
</evidence>
<accession>A0AAV4YD32</accession>
<gene>
    <name evidence="8" type="ORF">CEXT_306711</name>
</gene>
<evidence type="ECO:0000256" key="7">
    <source>
        <dbReference type="SAM" id="SignalP"/>
    </source>
</evidence>
<keyword evidence="2" id="KW-0547">Nucleotide-binding</keyword>
<proteinExistence type="predicted"/>
<protein>
    <submittedName>
        <fullName evidence="8">Uncharacterized protein</fullName>
    </submittedName>
</protein>
<keyword evidence="4" id="KW-0067">ATP-binding</keyword>
<dbReference type="AlphaFoldDB" id="A0AAV4YD32"/>
<dbReference type="GO" id="GO:0033065">
    <property type="term" value="C:Rad51C-XRCC3 complex"/>
    <property type="evidence" value="ECO:0007669"/>
    <property type="project" value="TreeGrafter"/>
</dbReference>
<dbReference type="GO" id="GO:0000400">
    <property type="term" value="F:four-way junction DNA binding"/>
    <property type="evidence" value="ECO:0007669"/>
    <property type="project" value="TreeGrafter"/>
</dbReference>
<evidence type="ECO:0000313" key="8">
    <source>
        <dbReference type="EMBL" id="GIZ04834.1"/>
    </source>
</evidence>
<evidence type="ECO:0000256" key="5">
    <source>
        <dbReference type="ARBA" id="ARBA00023204"/>
    </source>
</evidence>
<evidence type="ECO:0000256" key="1">
    <source>
        <dbReference type="ARBA" id="ARBA00004123"/>
    </source>
</evidence>
<name>A0AAV4YD32_CAEEX</name>
<dbReference type="Gene3D" id="3.40.50.300">
    <property type="entry name" value="P-loop containing nucleotide triphosphate hydrolases"/>
    <property type="match status" value="1"/>
</dbReference>
<dbReference type="GO" id="GO:0008821">
    <property type="term" value="F:crossover junction DNA endonuclease activity"/>
    <property type="evidence" value="ECO:0007669"/>
    <property type="project" value="TreeGrafter"/>
</dbReference>
<dbReference type="GO" id="GO:0007131">
    <property type="term" value="P:reciprocal meiotic recombination"/>
    <property type="evidence" value="ECO:0007669"/>
    <property type="project" value="TreeGrafter"/>
</dbReference>
<dbReference type="InterPro" id="IPR052093">
    <property type="entry name" value="HR_Repair_Mediator"/>
</dbReference>
<dbReference type="GO" id="GO:0005524">
    <property type="term" value="F:ATP binding"/>
    <property type="evidence" value="ECO:0007669"/>
    <property type="project" value="UniProtKB-KW"/>
</dbReference>
<dbReference type="GO" id="GO:0033063">
    <property type="term" value="C:Rad51B-Rad51C-Rad51D-XRCC2 complex"/>
    <property type="evidence" value="ECO:0007669"/>
    <property type="project" value="TreeGrafter"/>
</dbReference>
<evidence type="ECO:0000313" key="9">
    <source>
        <dbReference type="Proteomes" id="UP001054945"/>
    </source>
</evidence>
<dbReference type="GO" id="GO:0000707">
    <property type="term" value="P:meiotic DNA recombinase assembly"/>
    <property type="evidence" value="ECO:0007669"/>
    <property type="project" value="TreeGrafter"/>
</dbReference>
<keyword evidence="6" id="KW-0539">Nucleus</keyword>
<dbReference type="EMBL" id="BPLR01019151">
    <property type="protein sequence ID" value="GIZ04834.1"/>
    <property type="molecule type" value="Genomic_DNA"/>
</dbReference>
<sequence>MALMEATLFVLDFLMELCRLLVQVANEHKVAVVLTNQMTTKIHEDGNSTLIPALGESWGHACTIRCILSWNEEKRQVHLFKISPQWLKQKLIIQLQKMELKMHLVI</sequence>
<evidence type="ECO:0000256" key="2">
    <source>
        <dbReference type="ARBA" id="ARBA00022741"/>
    </source>
</evidence>
<keyword evidence="5" id="KW-0234">DNA repair</keyword>
<evidence type="ECO:0000256" key="3">
    <source>
        <dbReference type="ARBA" id="ARBA00022763"/>
    </source>
</evidence>
<keyword evidence="9" id="KW-1185">Reference proteome</keyword>